<organism evidence="1 2">
    <name type="scientific">Parelaphostrongylus tenuis</name>
    <name type="common">Meningeal worm</name>
    <dbReference type="NCBI Taxonomy" id="148309"/>
    <lineage>
        <taxon>Eukaryota</taxon>
        <taxon>Metazoa</taxon>
        <taxon>Ecdysozoa</taxon>
        <taxon>Nematoda</taxon>
        <taxon>Chromadorea</taxon>
        <taxon>Rhabditida</taxon>
        <taxon>Rhabditina</taxon>
        <taxon>Rhabditomorpha</taxon>
        <taxon>Strongyloidea</taxon>
        <taxon>Metastrongylidae</taxon>
        <taxon>Parelaphostrongylus</taxon>
    </lineage>
</organism>
<dbReference type="AlphaFoldDB" id="A0AAD5R2U6"/>
<dbReference type="Proteomes" id="UP001196413">
    <property type="component" value="Unassembled WGS sequence"/>
</dbReference>
<dbReference type="EMBL" id="JAHQIW010006204">
    <property type="protein sequence ID" value="KAJ1368487.1"/>
    <property type="molecule type" value="Genomic_DNA"/>
</dbReference>
<sequence length="74" mass="8149">MNSKLEEVCDENLGMGVLSFFCCETIANIVKSSLVDLTELCIDGTLYGMKNNIQGIELLRRVADSSAQSADFHF</sequence>
<reference evidence="1" key="1">
    <citation type="submission" date="2021-06" db="EMBL/GenBank/DDBJ databases">
        <title>Parelaphostrongylus tenuis whole genome reference sequence.</title>
        <authorList>
            <person name="Garwood T.J."/>
            <person name="Larsen P.A."/>
            <person name="Fountain-Jones N.M."/>
            <person name="Garbe J.R."/>
            <person name="Macchietto M.G."/>
            <person name="Kania S.A."/>
            <person name="Gerhold R.W."/>
            <person name="Richards J.E."/>
            <person name="Wolf T.M."/>
        </authorList>
    </citation>
    <scope>NUCLEOTIDE SEQUENCE</scope>
    <source>
        <strain evidence="1">MNPRO001-30</strain>
        <tissue evidence="1">Meninges</tissue>
    </source>
</reference>
<name>A0AAD5R2U6_PARTN</name>
<proteinExistence type="predicted"/>
<gene>
    <name evidence="1" type="ORF">KIN20_029623</name>
</gene>
<protein>
    <submittedName>
        <fullName evidence="1">Uncharacterized protein</fullName>
    </submittedName>
</protein>
<comment type="caution">
    <text evidence="1">The sequence shown here is derived from an EMBL/GenBank/DDBJ whole genome shotgun (WGS) entry which is preliminary data.</text>
</comment>
<accession>A0AAD5R2U6</accession>
<evidence type="ECO:0000313" key="2">
    <source>
        <dbReference type="Proteomes" id="UP001196413"/>
    </source>
</evidence>
<evidence type="ECO:0000313" key="1">
    <source>
        <dbReference type="EMBL" id="KAJ1368487.1"/>
    </source>
</evidence>
<keyword evidence="2" id="KW-1185">Reference proteome</keyword>